<feature type="transmembrane region" description="Helical" evidence="2">
    <location>
        <begin position="12"/>
        <end position="43"/>
    </location>
</feature>
<name>A0A2T7PXS5_POMCA</name>
<dbReference type="OrthoDB" id="2102561at2759"/>
<dbReference type="Pfam" id="PF00106">
    <property type="entry name" value="adh_short"/>
    <property type="match status" value="1"/>
</dbReference>
<keyword evidence="2" id="KW-0812">Transmembrane</keyword>
<dbReference type="AlphaFoldDB" id="A0A2T7PXS5"/>
<dbReference type="SUPFAM" id="SSF51735">
    <property type="entry name" value="NAD(P)-binding Rossmann-fold domains"/>
    <property type="match status" value="1"/>
</dbReference>
<dbReference type="PANTHER" id="PTHR43313">
    <property type="entry name" value="SHORT-CHAIN DEHYDROGENASE/REDUCTASE FAMILY 9C"/>
    <property type="match status" value="1"/>
</dbReference>
<keyword evidence="2" id="KW-0472">Membrane</keyword>
<dbReference type="STRING" id="400727.A0A2T7PXS5"/>
<evidence type="ECO:0000256" key="1">
    <source>
        <dbReference type="ARBA" id="ARBA00023002"/>
    </source>
</evidence>
<proteinExistence type="predicted"/>
<evidence type="ECO:0000313" key="3">
    <source>
        <dbReference type="EMBL" id="PVD38187.1"/>
    </source>
</evidence>
<dbReference type="PRINTS" id="PR00081">
    <property type="entry name" value="GDHRDH"/>
</dbReference>
<dbReference type="PROSITE" id="PS00061">
    <property type="entry name" value="ADH_SHORT"/>
    <property type="match status" value="1"/>
</dbReference>
<evidence type="ECO:0000256" key="2">
    <source>
        <dbReference type="SAM" id="Phobius"/>
    </source>
</evidence>
<sequence length="362" mass="39880">MSTALVHTLEAGLVGVALLAVYTALTTPTVVCLVTLTVLYVIYRRERRKAAGTIPLTDKHVLITGCDSGFGLELAQHLHRRGCHVFATVLNPDSPGAKKLRDVSSPKLSVMPLDVSKDEDVSACLRRVKDVCDSTGLWGLVNNAGVNFLGDVELTTMSQYLRVADVNLFGMVRCTRAFLPLIRQAKGRIVNVTSIKGQVPGPLNAAYNITKYGGETFSDIVRLEMKEFGVKVVIIEPGNFGGATGCLNSEGMIRIKKDFDSMWDAASDEAKQLFKREHLDRVLAETEAAAGTSYPTVEPVLNTIEEALTSGDPEIRYIIDGSNRLLDDNCMLARVKPFLPDRIFDRFVLYFYPYKIENDTEI</sequence>
<keyword evidence="4" id="KW-1185">Reference proteome</keyword>
<comment type="caution">
    <text evidence="3">The sequence shown here is derived from an EMBL/GenBank/DDBJ whole genome shotgun (WGS) entry which is preliminary data.</text>
</comment>
<accession>A0A2T7PXS5</accession>
<dbReference type="InterPro" id="IPR002347">
    <property type="entry name" value="SDR_fam"/>
</dbReference>
<evidence type="ECO:0000313" key="4">
    <source>
        <dbReference type="Proteomes" id="UP000245119"/>
    </source>
</evidence>
<dbReference type="InterPro" id="IPR036291">
    <property type="entry name" value="NAD(P)-bd_dom_sf"/>
</dbReference>
<dbReference type="Gene3D" id="3.40.50.720">
    <property type="entry name" value="NAD(P)-binding Rossmann-like Domain"/>
    <property type="match status" value="1"/>
</dbReference>
<gene>
    <name evidence="3" type="ORF">C0Q70_00798</name>
</gene>
<dbReference type="InterPro" id="IPR020904">
    <property type="entry name" value="Sc_DH/Rdtase_CS"/>
</dbReference>
<dbReference type="GO" id="GO:0016491">
    <property type="term" value="F:oxidoreductase activity"/>
    <property type="evidence" value="ECO:0007669"/>
    <property type="project" value="UniProtKB-KW"/>
</dbReference>
<organism evidence="3 4">
    <name type="scientific">Pomacea canaliculata</name>
    <name type="common">Golden apple snail</name>
    <dbReference type="NCBI Taxonomy" id="400727"/>
    <lineage>
        <taxon>Eukaryota</taxon>
        <taxon>Metazoa</taxon>
        <taxon>Spiralia</taxon>
        <taxon>Lophotrochozoa</taxon>
        <taxon>Mollusca</taxon>
        <taxon>Gastropoda</taxon>
        <taxon>Caenogastropoda</taxon>
        <taxon>Architaenioglossa</taxon>
        <taxon>Ampullarioidea</taxon>
        <taxon>Ampullariidae</taxon>
        <taxon>Pomacea</taxon>
    </lineage>
</organism>
<dbReference type="GO" id="GO:0008202">
    <property type="term" value="P:steroid metabolic process"/>
    <property type="evidence" value="ECO:0007669"/>
    <property type="project" value="TreeGrafter"/>
</dbReference>
<keyword evidence="2" id="KW-1133">Transmembrane helix</keyword>
<dbReference type="OMA" id="FETILCV"/>
<dbReference type="EMBL" id="PZQS01000001">
    <property type="protein sequence ID" value="PVD38187.1"/>
    <property type="molecule type" value="Genomic_DNA"/>
</dbReference>
<keyword evidence="1" id="KW-0560">Oxidoreductase</keyword>
<reference evidence="3 4" key="1">
    <citation type="submission" date="2018-04" db="EMBL/GenBank/DDBJ databases">
        <title>The genome of golden apple snail Pomacea canaliculata provides insight into stress tolerance and invasive adaptation.</title>
        <authorList>
            <person name="Liu C."/>
            <person name="Liu B."/>
            <person name="Ren Y."/>
            <person name="Zhang Y."/>
            <person name="Wang H."/>
            <person name="Li S."/>
            <person name="Jiang F."/>
            <person name="Yin L."/>
            <person name="Zhang G."/>
            <person name="Qian W."/>
            <person name="Fan W."/>
        </authorList>
    </citation>
    <scope>NUCLEOTIDE SEQUENCE [LARGE SCALE GENOMIC DNA]</scope>
    <source>
        <strain evidence="3">SZHN2017</strain>
        <tissue evidence="3">Muscle</tissue>
    </source>
</reference>
<dbReference type="PANTHER" id="PTHR43313:SF1">
    <property type="entry name" value="3BETA-HYDROXYSTEROID DEHYDROGENASE DHS-16"/>
    <property type="match status" value="1"/>
</dbReference>
<dbReference type="Proteomes" id="UP000245119">
    <property type="component" value="Linkage Group LG1"/>
</dbReference>
<protein>
    <submittedName>
        <fullName evidence="3">Uncharacterized protein</fullName>
    </submittedName>
</protein>